<proteinExistence type="predicted"/>
<name>A0ACC0CXI1_9PEZI</name>
<reference evidence="1 2" key="1">
    <citation type="journal article" date="2022" name="New Phytol.">
        <title>Ecological generalism drives hyperdiversity of secondary metabolite gene clusters in xylarialean endophytes.</title>
        <authorList>
            <person name="Franco M.E.E."/>
            <person name="Wisecaver J.H."/>
            <person name="Arnold A.E."/>
            <person name="Ju Y.M."/>
            <person name="Slot J.C."/>
            <person name="Ahrendt S."/>
            <person name="Moore L.P."/>
            <person name="Eastman K.E."/>
            <person name="Scott K."/>
            <person name="Konkel Z."/>
            <person name="Mondo S.J."/>
            <person name="Kuo A."/>
            <person name="Hayes R.D."/>
            <person name="Haridas S."/>
            <person name="Andreopoulos B."/>
            <person name="Riley R."/>
            <person name="LaButti K."/>
            <person name="Pangilinan J."/>
            <person name="Lipzen A."/>
            <person name="Amirebrahimi M."/>
            <person name="Yan J."/>
            <person name="Adam C."/>
            <person name="Keymanesh K."/>
            <person name="Ng V."/>
            <person name="Louie K."/>
            <person name="Northen T."/>
            <person name="Drula E."/>
            <person name="Henrissat B."/>
            <person name="Hsieh H.M."/>
            <person name="Youens-Clark K."/>
            <person name="Lutzoni F."/>
            <person name="Miadlikowska J."/>
            <person name="Eastwood D.C."/>
            <person name="Hamelin R.C."/>
            <person name="Grigoriev I.V."/>
            <person name="U'Ren J.M."/>
        </authorList>
    </citation>
    <scope>NUCLEOTIDE SEQUENCE [LARGE SCALE GENOMIC DNA]</scope>
    <source>
        <strain evidence="1 2">ER1909</strain>
    </source>
</reference>
<gene>
    <name evidence="1" type="ORF">F4821DRAFT_241707</name>
</gene>
<keyword evidence="2" id="KW-1185">Reference proteome</keyword>
<dbReference type="EMBL" id="MU394330">
    <property type="protein sequence ID" value="KAI6085010.1"/>
    <property type="molecule type" value="Genomic_DNA"/>
</dbReference>
<comment type="caution">
    <text evidence="1">The sequence shown here is derived from an EMBL/GenBank/DDBJ whole genome shotgun (WGS) entry which is preliminary data.</text>
</comment>
<evidence type="ECO:0000313" key="1">
    <source>
        <dbReference type="EMBL" id="KAI6085010.1"/>
    </source>
</evidence>
<evidence type="ECO:0000313" key="2">
    <source>
        <dbReference type="Proteomes" id="UP001497680"/>
    </source>
</evidence>
<dbReference type="Proteomes" id="UP001497680">
    <property type="component" value="Unassembled WGS sequence"/>
</dbReference>
<sequence length="280" mass="31385">MASNFITTPDGVRLRYWQEGPTSAPNVVFIAGWVQTAAQFKKQVAHFKSKFRVTTYDHRGHGDSDKPAFGYRVTRLAADLESLLTQLDLTDVTLVGHSMGSSVIWAHWDLFPHDRIKKVALVDEGAVITADPGWTPEQAAEAGTVFPDGQRFELTKALRGPEWKAAWEGLTRSFFSPDVAAADIEWTLEQQMKTPREIAAALMVDHAAMDWRDVIPRIDVPALVVGARCSLFPAAGLEWIGRQIAGARTVIFEKEENGYHCMFWENPEKFNRILEEFLLG</sequence>
<organism evidence="1 2">
    <name type="scientific">Hypoxylon rubiginosum</name>
    <dbReference type="NCBI Taxonomy" id="110542"/>
    <lineage>
        <taxon>Eukaryota</taxon>
        <taxon>Fungi</taxon>
        <taxon>Dikarya</taxon>
        <taxon>Ascomycota</taxon>
        <taxon>Pezizomycotina</taxon>
        <taxon>Sordariomycetes</taxon>
        <taxon>Xylariomycetidae</taxon>
        <taxon>Xylariales</taxon>
        <taxon>Hypoxylaceae</taxon>
        <taxon>Hypoxylon</taxon>
    </lineage>
</organism>
<accession>A0ACC0CXI1</accession>
<protein>
    <submittedName>
        <fullName evidence="1">Alpha/beta-hydrolase</fullName>
    </submittedName>
</protein>